<dbReference type="SMART" id="SM00155">
    <property type="entry name" value="PLDc"/>
    <property type="match status" value="1"/>
</dbReference>
<dbReference type="STRING" id="4577.A0A1D6H0S9"/>
<dbReference type="AlphaFoldDB" id="A0A1D6H0S9"/>
<keyword evidence="5" id="KW-0442">Lipid degradation</keyword>
<evidence type="ECO:0000256" key="3">
    <source>
        <dbReference type="ARBA" id="ARBA00022737"/>
    </source>
</evidence>
<evidence type="ECO:0000256" key="5">
    <source>
        <dbReference type="ARBA" id="ARBA00022963"/>
    </source>
</evidence>
<dbReference type="EMBL" id="CM000781">
    <property type="protein sequence ID" value="AQK68500.1"/>
    <property type="molecule type" value="Genomic_DNA"/>
</dbReference>
<dbReference type="InterPro" id="IPR001736">
    <property type="entry name" value="PLipase_D/transphosphatidylase"/>
</dbReference>
<dbReference type="SUPFAM" id="SSF56024">
    <property type="entry name" value="Phospholipase D/nuclease"/>
    <property type="match status" value="1"/>
</dbReference>
<dbReference type="PANTHER" id="PTHR18896:SF61">
    <property type="entry name" value="PHOSPHOLIPASE D"/>
    <property type="match status" value="1"/>
</dbReference>
<accession>A0A1D6H0S9</accession>
<reference evidence="7" key="1">
    <citation type="submission" date="2015-12" db="EMBL/GenBank/DDBJ databases">
        <title>Update maize B73 reference genome by single molecule sequencing technologies.</title>
        <authorList>
            <consortium name="Maize Genome Sequencing Project"/>
            <person name="Ware D."/>
        </authorList>
    </citation>
    <scope>NUCLEOTIDE SEQUENCE</scope>
    <source>
        <tissue evidence="7">Seedling</tissue>
    </source>
</reference>
<dbReference type="EC" id="3.1.4.4" evidence="2"/>
<dbReference type="Pfam" id="PF00614">
    <property type="entry name" value="PLDc"/>
    <property type="match status" value="1"/>
</dbReference>
<evidence type="ECO:0000256" key="4">
    <source>
        <dbReference type="ARBA" id="ARBA00022801"/>
    </source>
</evidence>
<dbReference type="InParanoid" id="A0A1D6H0S9"/>
<keyword evidence="6" id="KW-0443">Lipid metabolism</keyword>
<dbReference type="PROSITE" id="PS50035">
    <property type="entry name" value="PLD"/>
    <property type="match status" value="1"/>
</dbReference>
<dbReference type="GO" id="GO:0004630">
    <property type="term" value="F:phospholipase D activity"/>
    <property type="evidence" value="ECO:0007669"/>
    <property type="project" value="UniProtKB-EC"/>
</dbReference>
<dbReference type="GO" id="GO:0016042">
    <property type="term" value="P:lipid catabolic process"/>
    <property type="evidence" value="ECO:0007669"/>
    <property type="project" value="UniProtKB-KW"/>
</dbReference>
<name>A0A1D6H0S9_MAIZE</name>
<dbReference type="InterPro" id="IPR029044">
    <property type="entry name" value="Nucleotide-diphossugar_trans"/>
</dbReference>
<dbReference type="InterPro" id="IPR015679">
    <property type="entry name" value="PLipase_D_fam"/>
</dbReference>
<dbReference type="SUPFAM" id="SSF53448">
    <property type="entry name" value="Nucleotide-diphospho-sugar transferases"/>
    <property type="match status" value="1"/>
</dbReference>
<sequence>MLWKEADGKPDWVKDLDAVGENGEEIENPLTQLNDPSSVEPLGNCGKKVILWWLRVEARADSKFPEWNLVAILLDPHVPIIYSQVEDARGPREPWHDLHSKIDGPEAYDVLKNFEERWLKASKRSAAKKLSKLSRSHNDSLLWINKIPDIISIDDEIYSNDDDPERWDMQIFRSIDSNSVKGFPKDPREATKSCLWENVLIDMSVHTTYVNAIRGAQHFIYIENQYFLGSSFNWDSHRDVGEHKNLLLPYDHLKFPKFRTVKYSTLQKMTMQIMYEIIYKAMKEVGLDGTYEPQDYLNFFCLGNREAEDTTCTSSGPFSTSNPQKCPKLKEVLISPEKYNYAAAWISNQDQARNNRRFMVYVHSKGMIVDDEYVIIGSANINQRSMEGTRDTEIAMAAYQPQHTLANMLSAPRG</sequence>
<evidence type="ECO:0000313" key="7">
    <source>
        <dbReference type="EMBL" id="AQK68500.1"/>
    </source>
</evidence>
<evidence type="ECO:0000256" key="2">
    <source>
        <dbReference type="ARBA" id="ARBA00012027"/>
    </source>
</evidence>
<keyword evidence="4" id="KW-0378">Hydrolase</keyword>
<dbReference type="SMR" id="A0A1D6H0S9"/>
<protein>
    <recommendedName>
        <fullName evidence="2">phospholipase D</fullName>
        <ecNumber evidence="2">3.1.4.4</ecNumber>
    </recommendedName>
</protein>
<comment type="catalytic activity">
    <reaction evidence="1">
        <text>a 1,2-diacyl-sn-glycero-3-phosphocholine + H2O = a 1,2-diacyl-sn-glycero-3-phosphate + choline + H(+)</text>
        <dbReference type="Rhea" id="RHEA:14445"/>
        <dbReference type="ChEBI" id="CHEBI:15354"/>
        <dbReference type="ChEBI" id="CHEBI:15377"/>
        <dbReference type="ChEBI" id="CHEBI:15378"/>
        <dbReference type="ChEBI" id="CHEBI:57643"/>
        <dbReference type="ChEBI" id="CHEBI:58608"/>
        <dbReference type="EC" id="3.1.4.4"/>
    </reaction>
</comment>
<evidence type="ECO:0000256" key="1">
    <source>
        <dbReference type="ARBA" id="ARBA00000798"/>
    </source>
</evidence>
<proteinExistence type="predicted"/>
<dbReference type="ExpressionAtlas" id="A0A1D6H0S9">
    <property type="expression patterns" value="baseline and differential"/>
</dbReference>
<evidence type="ECO:0000256" key="6">
    <source>
        <dbReference type="ARBA" id="ARBA00023098"/>
    </source>
</evidence>
<organism evidence="7">
    <name type="scientific">Zea mays</name>
    <name type="common">Maize</name>
    <dbReference type="NCBI Taxonomy" id="4577"/>
    <lineage>
        <taxon>Eukaryota</taxon>
        <taxon>Viridiplantae</taxon>
        <taxon>Streptophyta</taxon>
        <taxon>Embryophyta</taxon>
        <taxon>Tracheophyta</taxon>
        <taxon>Spermatophyta</taxon>
        <taxon>Magnoliopsida</taxon>
        <taxon>Liliopsida</taxon>
        <taxon>Poales</taxon>
        <taxon>Poaceae</taxon>
        <taxon>PACMAD clade</taxon>
        <taxon>Panicoideae</taxon>
        <taxon>Andropogonodae</taxon>
        <taxon>Andropogoneae</taxon>
        <taxon>Tripsacinae</taxon>
        <taxon>Zea</taxon>
    </lineage>
</organism>
<gene>
    <name evidence="7" type="ORF">ZEAMMB73_Zm00001d015256</name>
</gene>
<dbReference type="OMA" id="IESHCFL"/>
<dbReference type="Gene3D" id="3.90.550.10">
    <property type="entry name" value="Spore Coat Polysaccharide Biosynthesis Protein SpsA, Chain A"/>
    <property type="match status" value="1"/>
</dbReference>
<dbReference type="Gene3D" id="3.30.870.10">
    <property type="entry name" value="Endonuclease Chain A"/>
    <property type="match status" value="2"/>
</dbReference>
<keyword evidence="3" id="KW-0677">Repeat</keyword>
<dbReference type="PANTHER" id="PTHR18896">
    <property type="entry name" value="PHOSPHOLIPASE D"/>
    <property type="match status" value="1"/>
</dbReference>